<dbReference type="PIRSF" id="PIRSF006135">
    <property type="entry name" value="CobU"/>
    <property type="match status" value="1"/>
</dbReference>
<dbReference type="Pfam" id="PF02283">
    <property type="entry name" value="CobU"/>
    <property type="match status" value="1"/>
</dbReference>
<evidence type="ECO:0000256" key="9">
    <source>
        <dbReference type="ARBA" id="ARBA00022679"/>
    </source>
</evidence>
<dbReference type="InterPro" id="IPR003203">
    <property type="entry name" value="CobU/CobP"/>
</dbReference>
<evidence type="ECO:0000256" key="4">
    <source>
        <dbReference type="ARBA" id="ARBA00003889"/>
    </source>
</evidence>
<comment type="pathway">
    <text evidence="6 14">Cofactor biosynthesis; adenosylcobalamin biosynthesis; adenosylcobalamin from cob(II)yrinate a,c-diamide: step 5/7.</text>
</comment>
<dbReference type="KEGG" id="sdf:ACG33_15185"/>
<dbReference type="EMBL" id="CP011971">
    <property type="protein sequence ID" value="AMN48416.1"/>
    <property type="molecule type" value="Genomic_DNA"/>
</dbReference>
<comment type="catalytic activity">
    <reaction evidence="2 14">
        <text>adenosylcob(III)inamide phosphate + GTP + H(+) = adenosylcob(III)inamide-GDP + diphosphate</text>
        <dbReference type="Rhea" id="RHEA:22712"/>
        <dbReference type="ChEBI" id="CHEBI:15378"/>
        <dbReference type="ChEBI" id="CHEBI:33019"/>
        <dbReference type="ChEBI" id="CHEBI:37565"/>
        <dbReference type="ChEBI" id="CHEBI:58502"/>
        <dbReference type="ChEBI" id="CHEBI:60487"/>
        <dbReference type="EC" id="2.7.7.62"/>
    </reaction>
</comment>
<dbReference type="NCBIfam" id="NF004469">
    <property type="entry name" value="PRK05800.1"/>
    <property type="match status" value="1"/>
</dbReference>
<evidence type="ECO:0000256" key="13">
    <source>
        <dbReference type="ARBA" id="ARBA00023134"/>
    </source>
</evidence>
<dbReference type="SUPFAM" id="SSF52540">
    <property type="entry name" value="P-loop containing nucleoside triphosphate hydrolases"/>
    <property type="match status" value="1"/>
</dbReference>
<dbReference type="UniPathway" id="UPA00148">
    <property type="reaction ID" value="UER00236"/>
</dbReference>
<dbReference type="GO" id="GO:0008820">
    <property type="term" value="F:cobinamide phosphate guanylyltransferase activity"/>
    <property type="evidence" value="ECO:0007669"/>
    <property type="project" value="UniProtKB-UniRule"/>
</dbReference>
<dbReference type="GO" id="GO:0009236">
    <property type="term" value="P:cobalamin biosynthetic process"/>
    <property type="evidence" value="ECO:0007669"/>
    <property type="project" value="UniProtKB-UniRule"/>
</dbReference>
<protein>
    <recommendedName>
        <fullName evidence="14">Bifunctional adenosylcobalamin biosynthesis protein</fullName>
        <ecNumber evidence="14">2.7.1.156</ecNumber>
        <ecNumber evidence="14">2.7.7.62</ecNumber>
    </recommendedName>
</protein>
<comment type="catalytic activity">
    <reaction evidence="3">
        <text>adenosylcob(III)inamide + GTP = adenosylcob(III)inamide phosphate + GDP + H(+)</text>
        <dbReference type="Rhea" id="RHEA:15765"/>
        <dbReference type="ChEBI" id="CHEBI:2480"/>
        <dbReference type="ChEBI" id="CHEBI:15378"/>
        <dbReference type="ChEBI" id="CHEBI:37565"/>
        <dbReference type="ChEBI" id="CHEBI:58189"/>
        <dbReference type="ChEBI" id="CHEBI:58502"/>
        <dbReference type="EC" id="2.7.1.156"/>
    </reaction>
</comment>
<dbReference type="RefSeq" id="WP_066922467.1">
    <property type="nucleotide sequence ID" value="NZ_CP011971.1"/>
</dbReference>
<evidence type="ECO:0000256" key="12">
    <source>
        <dbReference type="ARBA" id="ARBA00022840"/>
    </source>
</evidence>
<evidence type="ECO:0000256" key="10">
    <source>
        <dbReference type="ARBA" id="ARBA00022741"/>
    </source>
</evidence>
<keyword evidence="13 14" id="KW-0342">GTP-binding</keyword>
<evidence type="ECO:0000256" key="16">
    <source>
        <dbReference type="PIRSR" id="PIRSR006135-2"/>
    </source>
</evidence>
<feature type="binding site" evidence="16">
    <location>
        <begin position="37"/>
        <end position="39"/>
    </location>
    <ligand>
        <name>GTP</name>
        <dbReference type="ChEBI" id="CHEBI:37565"/>
    </ligand>
</feature>
<evidence type="ECO:0000256" key="3">
    <source>
        <dbReference type="ARBA" id="ARBA00001522"/>
    </source>
</evidence>
<evidence type="ECO:0000256" key="1">
    <source>
        <dbReference type="ARBA" id="ARBA00000312"/>
    </source>
</evidence>
<dbReference type="EC" id="2.7.7.62" evidence="14"/>
<comment type="function">
    <text evidence="4 14">Catalyzes ATP-dependent phosphorylation of adenosylcobinamide and addition of GMP to adenosylcobinamide phosphate.</text>
</comment>
<keyword evidence="11 14" id="KW-0418">Kinase</keyword>
<keyword evidence="10 14" id="KW-0547">Nucleotide-binding</keyword>
<dbReference type="GO" id="GO:0005525">
    <property type="term" value="F:GTP binding"/>
    <property type="evidence" value="ECO:0007669"/>
    <property type="project" value="UniProtKB-UniRule"/>
</dbReference>
<dbReference type="STRING" id="465721.ACG33_15185"/>
<evidence type="ECO:0000313" key="17">
    <source>
        <dbReference type="EMBL" id="AMN48416.1"/>
    </source>
</evidence>
<sequence>MQRSGRVILYLGGARSGKSRLAQIRAESTANELIYVATGQAGDAEMARRIRQHRAERGERWRTIEAPLDLPQTLIQNDAVRRTLLVDCLTLWLSNLMLAEYDIRKARRSLVDALAASNSTVLLVSNEVGMGIVPDNTLARRFRDEAGWLHQKIAAVADEVWLVMAGLLLPLKNERSMIES</sequence>
<name>A0A127FDF5_STEDE</name>
<evidence type="ECO:0000256" key="8">
    <source>
        <dbReference type="ARBA" id="ARBA00022573"/>
    </source>
</evidence>
<reference evidence="17 18" key="1">
    <citation type="submission" date="2015-06" db="EMBL/GenBank/DDBJ databases">
        <title>A Comprehensive Approach to Explore the Metabolic and Phylogenetic Diversity of Bacterial Steroid Degradation in the Environment: Testosterone as an Example.</title>
        <authorList>
            <person name="Yang F.-C."/>
            <person name="Chen Y.-L."/>
            <person name="Yu C.-P."/>
            <person name="Tang S.-L."/>
            <person name="Wang P.-H."/>
            <person name="Ismail W."/>
            <person name="Wang C.-H."/>
            <person name="Yang C.-Y."/>
            <person name="Chiang Y.-R."/>
        </authorList>
    </citation>
    <scope>NUCLEOTIDE SEQUENCE [LARGE SCALE GENOMIC DNA]</scope>
    <source>
        <strain evidence="17 18">DSM 18526</strain>
    </source>
</reference>
<feature type="active site" description="GMP-histidine intermediate" evidence="15">
    <location>
        <position position="53"/>
    </location>
</feature>
<evidence type="ECO:0000256" key="15">
    <source>
        <dbReference type="PIRSR" id="PIRSR006135-1"/>
    </source>
</evidence>
<keyword evidence="8 14" id="KW-0169">Cobalamin biosynthesis</keyword>
<dbReference type="GO" id="GO:0043752">
    <property type="term" value="F:adenosylcobinamide kinase activity"/>
    <property type="evidence" value="ECO:0007669"/>
    <property type="project" value="UniProtKB-EC"/>
</dbReference>
<dbReference type="GO" id="GO:0005524">
    <property type="term" value="F:ATP binding"/>
    <property type="evidence" value="ECO:0007669"/>
    <property type="project" value="UniProtKB-UniRule"/>
</dbReference>
<dbReference type="PANTHER" id="PTHR34848:SF1">
    <property type="entry name" value="BIFUNCTIONAL ADENOSYLCOBALAMIN BIOSYNTHESIS PROTEIN COBU"/>
    <property type="match status" value="1"/>
</dbReference>
<dbReference type="PATRIC" id="fig|465721.4.peg.3246"/>
<evidence type="ECO:0000256" key="14">
    <source>
        <dbReference type="PIRNR" id="PIRNR006135"/>
    </source>
</evidence>
<evidence type="ECO:0000256" key="2">
    <source>
        <dbReference type="ARBA" id="ARBA00000711"/>
    </source>
</evidence>
<feature type="binding site" evidence="16">
    <location>
        <position position="65"/>
    </location>
    <ligand>
        <name>GTP</name>
        <dbReference type="ChEBI" id="CHEBI:37565"/>
    </ligand>
</feature>
<dbReference type="CDD" id="cd00544">
    <property type="entry name" value="CobU"/>
    <property type="match status" value="1"/>
</dbReference>
<dbReference type="InterPro" id="IPR027417">
    <property type="entry name" value="P-loop_NTPase"/>
</dbReference>
<dbReference type="EC" id="2.7.1.156" evidence="14"/>
<feature type="binding site" evidence="16">
    <location>
        <begin position="54"/>
        <end position="57"/>
    </location>
    <ligand>
        <name>GTP</name>
        <dbReference type="ChEBI" id="CHEBI:37565"/>
    </ligand>
</feature>
<comment type="pathway">
    <text evidence="5 14">Cofactor biosynthesis; adenosylcobalamin biosynthesis; adenosylcobalamin from cob(II)yrinate a,c-diamide: step 6/7.</text>
</comment>
<accession>A0A127FDF5</accession>
<evidence type="ECO:0000256" key="6">
    <source>
        <dbReference type="ARBA" id="ARBA00005159"/>
    </source>
</evidence>
<organism evidence="17 18">
    <name type="scientific">Steroidobacter denitrificans</name>
    <dbReference type="NCBI Taxonomy" id="465721"/>
    <lineage>
        <taxon>Bacteria</taxon>
        <taxon>Pseudomonadati</taxon>
        <taxon>Pseudomonadota</taxon>
        <taxon>Gammaproteobacteria</taxon>
        <taxon>Steroidobacterales</taxon>
        <taxon>Steroidobacteraceae</taxon>
        <taxon>Steroidobacter</taxon>
    </lineage>
</organism>
<gene>
    <name evidence="17" type="ORF">ACG33_15185</name>
</gene>
<dbReference type="PANTHER" id="PTHR34848">
    <property type="match status" value="1"/>
</dbReference>
<evidence type="ECO:0000256" key="5">
    <source>
        <dbReference type="ARBA" id="ARBA00004692"/>
    </source>
</evidence>
<evidence type="ECO:0000313" key="18">
    <source>
        <dbReference type="Proteomes" id="UP000070250"/>
    </source>
</evidence>
<dbReference type="Proteomes" id="UP000070250">
    <property type="component" value="Chromosome"/>
</dbReference>
<keyword evidence="18" id="KW-1185">Reference proteome</keyword>
<keyword evidence="12 14" id="KW-0067">ATP-binding</keyword>
<dbReference type="AlphaFoldDB" id="A0A127FDF5"/>
<keyword evidence="9 14" id="KW-0808">Transferase</keyword>
<proteinExistence type="inferred from homology"/>
<comment type="similarity">
    <text evidence="7 14">Belongs to the CobU/CobP family.</text>
</comment>
<evidence type="ECO:0000256" key="11">
    <source>
        <dbReference type="ARBA" id="ARBA00022777"/>
    </source>
</evidence>
<dbReference type="Gene3D" id="3.40.50.300">
    <property type="entry name" value="P-loop containing nucleotide triphosphate hydrolases"/>
    <property type="match status" value="1"/>
</dbReference>
<evidence type="ECO:0000256" key="7">
    <source>
        <dbReference type="ARBA" id="ARBA00007490"/>
    </source>
</evidence>
<feature type="binding site" evidence="16">
    <location>
        <begin position="12"/>
        <end position="19"/>
    </location>
    <ligand>
        <name>GTP</name>
        <dbReference type="ChEBI" id="CHEBI:37565"/>
    </ligand>
</feature>
<feature type="binding site" evidence="16">
    <location>
        <position position="87"/>
    </location>
    <ligand>
        <name>GTP</name>
        <dbReference type="ChEBI" id="CHEBI:37565"/>
    </ligand>
</feature>
<comment type="catalytic activity">
    <reaction evidence="1 14">
        <text>adenosylcob(III)inamide + ATP = adenosylcob(III)inamide phosphate + ADP + H(+)</text>
        <dbReference type="Rhea" id="RHEA:15769"/>
        <dbReference type="ChEBI" id="CHEBI:2480"/>
        <dbReference type="ChEBI" id="CHEBI:15378"/>
        <dbReference type="ChEBI" id="CHEBI:30616"/>
        <dbReference type="ChEBI" id="CHEBI:58502"/>
        <dbReference type="ChEBI" id="CHEBI:456216"/>
        <dbReference type="EC" id="2.7.1.156"/>
    </reaction>
</comment>